<feature type="chain" id="PRO_5018786922" description="C-type lectin domain-containing protein" evidence="2">
    <location>
        <begin position="16"/>
        <end position="158"/>
    </location>
</feature>
<keyword evidence="2" id="KW-0732">Signal</keyword>
<dbReference type="STRING" id="61819.ENSACIP00000007253"/>
<dbReference type="Gene3D" id="3.10.100.10">
    <property type="entry name" value="Mannose-Binding Protein A, subunit A"/>
    <property type="match status" value="1"/>
</dbReference>
<evidence type="ECO:0000259" key="3">
    <source>
        <dbReference type="PROSITE" id="PS50041"/>
    </source>
</evidence>
<dbReference type="Pfam" id="PF00059">
    <property type="entry name" value="Lectin_C"/>
    <property type="match status" value="1"/>
</dbReference>
<dbReference type="PROSITE" id="PS50041">
    <property type="entry name" value="C_TYPE_LECTIN_2"/>
    <property type="match status" value="1"/>
</dbReference>
<evidence type="ECO:0000256" key="2">
    <source>
        <dbReference type="SAM" id="SignalP"/>
    </source>
</evidence>
<dbReference type="GeneTree" id="ENSGT01030000234575"/>
<accession>A0A3Q0RBI0</accession>
<evidence type="ECO:0000313" key="5">
    <source>
        <dbReference type="Proteomes" id="UP000261340"/>
    </source>
</evidence>
<dbReference type="CDD" id="cd03590">
    <property type="entry name" value="CLECT_DC-SIGN_like"/>
    <property type="match status" value="1"/>
</dbReference>
<dbReference type="OMA" id="MAINISC"/>
<keyword evidence="5" id="KW-1185">Reference proteome</keyword>
<dbReference type="InterPro" id="IPR050111">
    <property type="entry name" value="C-type_lectin/snaclec_domain"/>
</dbReference>
<feature type="domain" description="C-type lectin" evidence="3">
    <location>
        <begin position="42"/>
        <end position="155"/>
    </location>
</feature>
<dbReference type="SUPFAM" id="SSF56436">
    <property type="entry name" value="C-type lectin-like"/>
    <property type="match status" value="1"/>
</dbReference>
<dbReference type="InterPro" id="IPR016187">
    <property type="entry name" value="CTDL_fold"/>
</dbReference>
<dbReference type="SMART" id="SM00034">
    <property type="entry name" value="CLECT"/>
    <property type="match status" value="1"/>
</dbReference>
<dbReference type="InterPro" id="IPR001304">
    <property type="entry name" value="C-type_lectin-like"/>
</dbReference>
<organism evidence="4 5">
    <name type="scientific">Amphilophus citrinellus</name>
    <name type="common">Midas cichlid</name>
    <name type="synonym">Cichlasoma citrinellum</name>
    <dbReference type="NCBI Taxonomy" id="61819"/>
    <lineage>
        <taxon>Eukaryota</taxon>
        <taxon>Metazoa</taxon>
        <taxon>Chordata</taxon>
        <taxon>Craniata</taxon>
        <taxon>Vertebrata</taxon>
        <taxon>Euteleostomi</taxon>
        <taxon>Actinopterygii</taxon>
        <taxon>Neopterygii</taxon>
        <taxon>Teleostei</taxon>
        <taxon>Neoteleostei</taxon>
        <taxon>Acanthomorphata</taxon>
        <taxon>Ovalentaria</taxon>
        <taxon>Cichlomorphae</taxon>
        <taxon>Cichliformes</taxon>
        <taxon>Cichlidae</taxon>
        <taxon>New World cichlids</taxon>
        <taxon>Cichlasomatinae</taxon>
        <taxon>Heroini</taxon>
        <taxon>Amphilophus</taxon>
    </lineage>
</organism>
<sequence>MFLLTGLLGTGKVLSLIMVVEACGGVKRTVLTSELLCPICSCYLLSESSGSWDAARKDCRDREADLVVIDSPEEQSFLATITQSYSWIGLNDKEQEGQWKWVDGTPLIWTNWATNEPNNGGFMKLYEEDCAHMRTDDHRTWNDCSCTSSLTWICEKIP</sequence>
<evidence type="ECO:0000256" key="1">
    <source>
        <dbReference type="ARBA" id="ARBA00022734"/>
    </source>
</evidence>
<dbReference type="AlphaFoldDB" id="A0A3Q0RBI0"/>
<reference evidence="4" key="2">
    <citation type="submission" date="2025-09" db="UniProtKB">
        <authorList>
            <consortium name="Ensembl"/>
        </authorList>
    </citation>
    <scope>IDENTIFICATION</scope>
</reference>
<keyword evidence="1" id="KW-0430">Lectin</keyword>
<protein>
    <recommendedName>
        <fullName evidence="3">C-type lectin domain-containing protein</fullName>
    </recommendedName>
</protein>
<dbReference type="InterPro" id="IPR016186">
    <property type="entry name" value="C-type_lectin-like/link_sf"/>
</dbReference>
<dbReference type="Ensembl" id="ENSACIT00000007470.1">
    <property type="protein sequence ID" value="ENSACIP00000007253.1"/>
    <property type="gene ID" value="ENSACIG00000005695.1"/>
</dbReference>
<dbReference type="Proteomes" id="UP000261340">
    <property type="component" value="Unplaced"/>
</dbReference>
<name>A0A3Q0RBI0_AMPCI</name>
<proteinExistence type="predicted"/>
<dbReference type="PANTHER" id="PTHR22803">
    <property type="entry name" value="MANNOSE, PHOSPHOLIPASE, LECTIN RECEPTOR RELATED"/>
    <property type="match status" value="1"/>
</dbReference>
<dbReference type="InterPro" id="IPR033989">
    <property type="entry name" value="CD209-like_CTLD"/>
</dbReference>
<dbReference type="GO" id="GO:0030246">
    <property type="term" value="F:carbohydrate binding"/>
    <property type="evidence" value="ECO:0007669"/>
    <property type="project" value="UniProtKB-KW"/>
</dbReference>
<reference evidence="4" key="1">
    <citation type="submission" date="2025-08" db="UniProtKB">
        <authorList>
            <consortium name="Ensembl"/>
        </authorList>
    </citation>
    <scope>IDENTIFICATION</scope>
</reference>
<evidence type="ECO:0000313" key="4">
    <source>
        <dbReference type="Ensembl" id="ENSACIP00000007253.1"/>
    </source>
</evidence>
<feature type="signal peptide" evidence="2">
    <location>
        <begin position="1"/>
        <end position="15"/>
    </location>
</feature>